<dbReference type="InterPro" id="IPR001138">
    <property type="entry name" value="Zn2Cys6_DnaBD"/>
</dbReference>
<sequence>MNYTRKRALLACDFCRHRKRRCDGQRPCSTCRDSNADCVYKELPYDRIEDASPSAVVDRLARIEALLEQQGQQLRHLSTSSTPTTTSVVPLDYSPSPLFPQPTEFTDYPPQTLFENPTETPTFLIPKGHTTLATTLLSVPQVRDILGDYPRDYFYNIEESQGLPPVLDNPRSDRQAWPALRPNVLNKLAANYFQNVHPHHPLFNPNTFRQWQTQLLKKEPIEDAVAALCLCVYALGSVTSPQASAPGASDEVLGMNYFKPALAIIVHEHTWNLKPDLAVCQALLLAASYFSHLGRPLHCWRLSFFASQRFLHYMEIRRGQDPYSEWSETELRIFWQCFLDDCNRAEDLDVLRSGMEPLGDKMPLPHSSDPSDHEETIHFIAEIAVRRLMNRVHSSLYNPETEGMTGGHAVGAAIDPAIAWQGLSLPKLLALSSELDRQLEQWHASIPDYIRPPRGVEIIPSDRGRVLRMRYYATRHIIHRPFVMYAVNQQQQQTQQLLLPQQGSRSGGGAGLPEPLPPVVLEKCEVCIESCVTYLYNAVEMLDRRSPYLWTIAQRCMACLLVLMLTEGCEPLRQFVPPMEPLRASVVAKVKRWAVPGSSFEAQVPILEGLVFRDGREA</sequence>
<comment type="caution">
    <text evidence="4">The sequence shown here is derived from an EMBL/GenBank/DDBJ whole genome shotgun (WGS) entry which is preliminary data.</text>
</comment>
<name>A0A9Q0AT48_9PEZI</name>
<keyword evidence="1" id="KW-0479">Metal-binding</keyword>
<dbReference type="InterPro" id="IPR053181">
    <property type="entry name" value="EcdB-like_regulator"/>
</dbReference>
<proteinExistence type="predicted"/>
<dbReference type="SMART" id="SM00066">
    <property type="entry name" value="GAL4"/>
    <property type="match status" value="1"/>
</dbReference>
<organism evidence="4 5">
    <name type="scientific">Neoarthrinium moseri</name>
    <dbReference type="NCBI Taxonomy" id="1658444"/>
    <lineage>
        <taxon>Eukaryota</taxon>
        <taxon>Fungi</taxon>
        <taxon>Dikarya</taxon>
        <taxon>Ascomycota</taxon>
        <taxon>Pezizomycotina</taxon>
        <taxon>Sordariomycetes</taxon>
        <taxon>Xylariomycetidae</taxon>
        <taxon>Amphisphaeriales</taxon>
        <taxon>Apiosporaceae</taxon>
        <taxon>Neoarthrinium</taxon>
    </lineage>
</organism>
<evidence type="ECO:0000313" key="5">
    <source>
        <dbReference type="Proteomes" id="UP000829685"/>
    </source>
</evidence>
<dbReference type="GO" id="GO:0006351">
    <property type="term" value="P:DNA-templated transcription"/>
    <property type="evidence" value="ECO:0007669"/>
    <property type="project" value="InterPro"/>
</dbReference>
<dbReference type="InterPro" id="IPR007219">
    <property type="entry name" value="XnlR_reg_dom"/>
</dbReference>
<keyword evidence="5" id="KW-1185">Reference proteome</keyword>
<reference evidence="4" key="1">
    <citation type="submission" date="2021-03" db="EMBL/GenBank/DDBJ databases">
        <title>Revisited historic fungal species revealed as producer of novel bioactive compounds through whole genome sequencing and comparative genomics.</title>
        <authorList>
            <person name="Vignolle G.A."/>
            <person name="Hochenegger N."/>
            <person name="Mach R.L."/>
            <person name="Mach-Aigner A.R."/>
            <person name="Javad Rahimi M."/>
            <person name="Salim K.A."/>
            <person name="Chan C.M."/>
            <person name="Lim L.B.L."/>
            <person name="Cai F."/>
            <person name="Druzhinina I.S."/>
            <person name="U'Ren J.M."/>
            <person name="Derntl C."/>
        </authorList>
    </citation>
    <scope>NUCLEOTIDE SEQUENCE</scope>
    <source>
        <strain evidence="4">TUCIM 5799</strain>
    </source>
</reference>
<dbReference type="Pfam" id="PF00172">
    <property type="entry name" value="Zn_clus"/>
    <property type="match status" value="1"/>
</dbReference>
<dbReference type="InterPro" id="IPR036864">
    <property type="entry name" value="Zn2-C6_fun-type_DNA-bd_sf"/>
</dbReference>
<dbReference type="Pfam" id="PF04082">
    <property type="entry name" value="Fungal_trans"/>
    <property type="match status" value="1"/>
</dbReference>
<dbReference type="EMBL" id="JAFIMR010000006">
    <property type="protein sequence ID" value="KAI1877536.1"/>
    <property type="molecule type" value="Genomic_DNA"/>
</dbReference>
<keyword evidence="2" id="KW-0539">Nucleus</keyword>
<dbReference type="SUPFAM" id="SSF57701">
    <property type="entry name" value="Zn2/Cys6 DNA-binding domain"/>
    <property type="match status" value="1"/>
</dbReference>
<dbReference type="GO" id="GO:0003677">
    <property type="term" value="F:DNA binding"/>
    <property type="evidence" value="ECO:0007669"/>
    <property type="project" value="InterPro"/>
</dbReference>
<dbReference type="Proteomes" id="UP000829685">
    <property type="component" value="Unassembled WGS sequence"/>
</dbReference>
<dbReference type="GO" id="GO:0000981">
    <property type="term" value="F:DNA-binding transcription factor activity, RNA polymerase II-specific"/>
    <property type="evidence" value="ECO:0007669"/>
    <property type="project" value="InterPro"/>
</dbReference>
<dbReference type="PANTHER" id="PTHR47785">
    <property type="entry name" value="ZN(II)2CYS6 TRANSCRIPTION FACTOR (EUROFUNG)-RELATED-RELATED"/>
    <property type="match status" value="1"/>
</dbReference>
<gene>
    <name evidence="4" type="ORF">JX265_003544</name>
</gene>
<accession>A0A9Q0AT48</accession>
<dbReference type="Gene3D" id="4.10.240.10">
    <property type="entry name" value="Zn(2)-C6 fungal-type DNA-binding domain"/>
    <property type="match status" value="1"/>
</dbReference>
<dbReference type="CDD" id="cd00067">
    <property type="entry name" value="GAL4"/>
    <property type="match status" value="1"/>
</dbReference>
<evidence type="ECO:0000256" key="2">
    <source>
        <dbReference type="ARBA" id="ARBA00023242"/>
    </source>
</evidence>
<dbReference type="GO" id="GO:0008270">
    <property type="term" value="F:zinc ion binding"/>
    <property type="evidence" value="ECO:0007669"/>
    <property type="project" value="InterPro"/>
</dbReference>
<dbReference type="AlphaFoldDB" id="A0A9Q0AT48"/>
<dbReference type="PROSITE" id="PS00463">
    <property type="entry name" value="ZN2_CY6_FUNGAL_1"/>
    <property type="match status" value="1"/>
</dbReference>
<evidence type="ECO:0000256" key="1">
    <source>
        <dbReference type="ARBA" id="ARBA00022723"/>
    </source>
</evidence>
<evidence type="ECO:0000259" key="3">
    <source>
        <dbReference type="PROSITE" id="PS50048"/>
    </source>
</evidence>
<evidence type="ECO:0000313" key="4">
    <source>
        <dbReference type="EMBL" id="KAI1877536.1"/>
    </source>
</evidence>
<dbReference type="CDD" id="cd12148">
    <property type="entry name" value="fungal_TF_MHR"/>
    <property type="match status" value="1"/>
</dbReference>
<dbReference type="PROSITE" id="PS50048">
    <property type="entry name" value="ZN2_CY6_FUNGAL_2"/>
    <property type="match status" value="1"/>
</dbReference>
<feature type="domain" description="Zn(2)-C6 fungal-type" evidence="3">
    <location>
        <begin position="11"/>
        <end position="40"/>
    </location>
</feature>
<protein>
    <recommendedName>
        <fullName evidence="3">Zn(2)-C6 fungal-type domain-containing protein</fullName>
    </recommendedName>
</protein>